<proteinExistence type="predicted"/>
<evidence type="ECO:0000313" key="1">
    <source>
        <dbReference type="EMBL" id="JAH82245.1"/>
    </source>
</evidence>
<sequence length="42" mass="4851">MFLKMYFFSFTVSYPVAQKPFALNHIGADSLSSWLLHNKQAN</sequence>
<dbReference type="AlphaFoldDB" id="A0A0E9VY81"/>
<accession>A0A0E9VY81</accession>
<protein>
    <submittedName>
        <fullName evidence="1">Uncharacterized protein</fullName>
    </submittedName>
</protein>
<reference evidence="1" key="2">
    <citation type="journal article" date="2015" name="Fish Shellfish Immunol.">
        <title>Early steps in the European eel (Anguilla anguilla)-Vibrio vulnificus interaction in the gills: Role of the RtxA13 toxin.</title>
        <authorList>
            <person name="Callol A."/>
            <person name="Pajuelo D."/>
            <person name="Ebbesson L."/>
            <person name="Teles M."/>
            <person name="MacKenzie S."/>
            <person name="Amaro C."/>
        </authorList>
    </citation>
    <scope>NUCLEOTIDE SEQUENCE</scope>
</reference>
<dbReference type="EMBL" id="GBXM01026332">
    <property type="protein sequence ID" value="JAH82245.1"/>
    <property type="molecule type" value="Transcribed_RNA"/>
</dbReference>
<reference evidence="1" key="1">
    <citation type="submission" date="2014-11" db="EMBL/GenBank/DDBJ databases">
        <authorList>
            <person name="Amaro Gonzalez C."/>
        </authorList>
    </citation>
    <scope>NUCLEOTIDE SEQUENCE</scope>
</reference>
<organism evidence="1">
    <name type="scientific">Anguilla anguilla</name>
    <name type="common">European freshwater eel</name>
    <name type="synonym">Muraena anguilla</name>
    <dbReference type="NCBI Taxonomy" id="7936"/>
    <lineage>
        <taxon>Eukaryota</taxon>
        <taxon>Metazoa</taxon>
        <taxon>Chordata</taxon>
        <taxon>Craniata</taxon>
        <taxon>Vertebrata</taxon>
        <taxon>Euteleostomi</taxon>
        <taxon>Actinopterygii</taxon>
        <taxon>Neopterygii</taxon>
        <taxon>Teleostei</taxon>
        <taxon>Anguilliformes</taxon>
        <taxon>Anguillidae</taxon>
        <taxon>Anguilla</taxon>
    </lineage>
</organism>
<name>A0A0E9VY81_ANGAN</name>